<feature type="compositionally biased region" description="Pro residues" evidence="1">
    <location>
        <begin position="155"/>
        <end position="164"/>
    </location>
</feature>
<reference evidence="3" key="1">
    <citation type="submission" date="2016-10" db="EMBL/GenBank/DDBJ databases">
        <authorList>
            <person name="Varghese N."/>
            <person name="Submissions S."/>
        </authorList>
    </citation>
    <scope>NUCLEOTIDE SEQUENCE [LARGE SCALE GENOMIC DNA]</scope>
    <source>
        <strain evidence="3">DSM 44771</strain>
    </source>
</reference>
<accession>A0A1I6PW32</accession>
<dbReference type="InterPro" id="IPR036894">
    <property type="entry name" value="YbaB-like_sf"/>
</dbReference>
<evidence type="ECO:0000313" key="2">
    <source>
        <dbReference type="EMBL" id="SFS44451.1"/>
    </source>
</evidence>
<dbReference type="Proteomes" id="UP000198852">
    <property type="component" value="Unassembled WGS sequence"/>
</dbReference>
<evidence type="ECO:0000256" key="1">
    <source>
        <dbReference type="SAM" id="MobiDB-lite"/>
    </source>
</evidence>
<dbReference type="EMBL" id="FOZX01000001">
    <property type="protein sequence ID" value="SFS44451.1"/>
    <property type="molecule type" value="Genomic_DNA"/>
</dbReference>
<protein>
    <submittedName>
        <fullName evidence="2">YbaB/EbfC DNA-binding family protein</fullName>
    </submittedName>
</protein>
<feature type="region of interest" description="Disordered" evidence="1">
    <location>
        <begin position="121"/>
        <end position="186"/>
    </location>
</feature>
<keyword evidence="3" id="KW-1185">Reference proteome</keyword>
<dbReference type="Pfam" id="PF02575">
    <property type="entry name" value="YbaB_DNA_bd"/>
    <property type="match status" value="1"/>
</dbReference>
<dbReference type="Gene3D" id="3.30.1310.10">
    <property type="entry name" value="Nucleoid-associated protein YbaB-like domain"/>
    <property type="match status" value="1"/>
</dbReference>
<dbReference type="InterPro" id="IPR004401">
    <property type="entry name" value="YbaB/EbfC"/>
</dbReference>
<dbReference type="AlphaFoldDB" id="A0A1I6PW32"/>
<keyword evidence="2" id="KW-0238">DNA-binding</keyword>
<dbReference type="GO" id="GO:0003677">
    <property type="term" value="F:DNA binding"/>
    <property type="evidence" value="ECO:0007669"/>
    <property type="project" value="UniProtKB-KW"/>
</dbReference>
<dbReference type="RefSeq" id="WP_175547935.1">
    <property type="nucleotide sequence ID" value="NZ_FOZX01000001.1"/>
</dbReference>
<dbReference type="SUPFAM" id="SSF82607">
    <property type="entry name" value="YbaB-like"/>
    <property type="match status" value="1"/>
</dbReference>
<dbReference type="STRING" id="95161.SAMN05660874_01170"/>
<evidence type="ECO:0000313" key="3">
    <source>
        <dbReference type="Proteomes" id="UP000198852"/>
    </source>
</evidence>
<name>A0A1I6PW32_9PSEU</name>
<proteinExistence type="predicted"/>
<organism evidence="2 3">
    <name type="scientific">Saccharopolyspora flava</name>
    <dbReference type="NCBI Taxonomy" id="95161"/>
    <lineage>
        <taxon>Bacteria</taxon>
        <taxon>Bacillati</taxon>
        <taxon>Actinomycetota</taxon>
        <taxon>Actinomycetes</taxon>
        <taxon>Pseudonocardiales</taxon>
        <taxon>Pseudonocardiaceae</taxon>
        <taxon>Saccharopolyspora</taxon>
    </lineage>
</organism>
<gene>
    <name evidence="2" type="ORF">SAMN05660874_01170</name>
</gene>
<sequence>MAEDFGRDIGAAERMVREWQDRAAEKAEKFTRLQQQVEGIAVTETSRDGAIRVTVASSGMLQDLQLTDSANNRPMPRLGADIMRLVQQAQAKIPGRMQQAVEDTVGMADTAAQHVLDQARRHFPEPPPEEEPPARGGGRNEIRPAVEDDYQPPRRQQPPKPPQQSPGRRRPDDFDDEDFGNGSFLR</sequence>